<evidence type="ECO:0000256" key="10">
    <source>
        <dbReference type="PROSITE-ProRule" id="PRU10072"/>
    </source>
</evidence>
<evidence type="ECO:0000256" key="1">
    <source>
        <dbReference type="ARBA" id="ARBA00001400"/>
    </source>
</evidence>
<evidence type="ECO:0000256" key="6">
    <source>
        <dbReference type="ARBA" id="ARBA00022763"/>
    </source>
</evidence>
<dbReference type="InterPro" id="IPR005122">
    <property type="entry name" value="Uracil-DNA_glycosylase-like"/>
</dbReference>
<dbReference type="NCBIfam" id="TIGR00628">
    <property type="entry name" value="ung"/>
    <property type="match status" value="1"/>
</dbReference>
<dbReference type="GO" id="GO:0004844">
    <property type="term" value="F:uracil DNA N-glycosylase activity"/>
    <property type="evidence" value="ECO:0007669"/>
    <property type="project" value="UniProtKB-UniRule"/>
</dbReference>
<organism evidence="13 14">
    <name type="scientific">Pedobacter miscanthi</name>
    <dbReference type="NCBI Taxonomy" id="2259170"/>
    <lineage>
        <taxon>Bacteria</taxon>
        <taxon>Pseudomonadati</taxon>
        <taxon>Bacteroidota</taxon>
        <taxon>Sphingobacteriia</taxon>
        <taxon>Sphingobacteriales</taxon>
        <taxon>Sphingobacteriaceae</taxon>
        <taxon>Pedobacter</taxon>
    </lineage>
</organism>
<comment type="catalytic activity">
    <reaction evidence="1 9 11">
        <text>Hydrolyzes single-stranded DNA or mismatched double-stranded DNA and polynucleotides, releasing free uracil.</text>
        <dbReference type="EC" id="3.2.2.27"/>
    </reaction>
</comment>
<dbReference type="Gene3D" id="3.40.470.10">
    <property type="entry name" value="Uracil-DNA glycosylase-like domain"/>
    <property type="match status" value="1"/>
</dbReference>
<dbReference type="SMART" id="SM00986">
    <property type="entry name" value="UDG"/>
    <property type="match status" value="1"/>
</dbReference>
<keyword evidence="7 9" id="KW-0378">Hydrolase</keyword>
<feature type="active site" description="Proton acceptor" evidence="9 10">
    <location>
        <position position="66"/>
    </location>
</feature>
<reference evidence="13 14" key="1">
    <citation type="submission" date="2018-07" db="EMBL/GenBank/DDBJ databases">
        <title>A draft genome of a endophytic bacteria, a new species of Pedobacter.</title>
        <authorList>
            <person name="Zhang Z.D."/>
            <person name="Chen Z.J."/>
        </authorList>
    </citation>
    <scope>NUCLEOTIDE SEQUENCE [LARGE SCALE GENOMIC DNA]</scope>
    <source>
        <strain evidence="13 14">RS10</strain>
    </source>
</reference>
<evidence type="ECO:0000313" key="13">
    <source>
        <dbReference type="EMBL" id="RBQ09106.1"/>
    </source>
</evidence>
<comment type="function">
    <text evidence="2 9 11">Excises uracil residues from the DNA which can arise as a result of misincorporation of dUMP residues by DNA polymerase or due to deamination of cytosine.</text>
</comment>
<dbReference type="Proteomes" id="UP000252081">
    <property type="component" value="Unassembled WGS sequence"/>
</dbReference>
<dbReference type="PROSITE" id="PS00130">
    <property type="entry name" value="U_DNA_GLYCOSYLASE"/>
    <property type="match status" value="1"/>
</dbReference>
<keyword evidence="9" id="KW-0963">Cytoplasm</keyword>
<dbReference type="SUPFAM" id="SSF52141">
    <property type="entry name" value="Uracil-DNA glycosylase-like"/>
    <property type="match status" value="1"/>
</dbReference>
<comment type="similarity">
    <text evidence="3 9 11">Belongs to the uracil-DNA glycosylase (UDG) superfamily. UNG family.</text>
</comment>
<evidence type="ECO:0000313" key="14">
    <source>
        <dbReference type="Proteomes" id="UP000252081"/>
    </source>
</evidence>
<accession>A0A366L5L1</accession>
<dbReference type="FunFam" id="3.40.470.10:FF:000001">
    <property type="entry name" value="Uracil-DNA glycosylase"/>
    <property type="match status" value="1"/>
</dbReference>
<keyword evidence="6 9" id="KW-0227">DNA damage</keyword>
<dbReference type="GO" id="GO:0097510">
    <property type="term" value="P:base-excision repair, AP site formation via deaminated base removal"/>
    <property type="evidence" value="ECO:0007669"/>
    <property type="project" value="TreeGrafter"/>
</dbReference>
<dbReference type="NCBIfam" id="NF003592">
    <property type="entry name" value="PRK05254.1-5"/>
    <property type="match status" value="1"/>
</dbReference>
<dbReference type="OrthoDB" id="9804372at2"/>
<feature type="domain" description="Uracil-DNA glycosylase-like" evidence="12">
    <location>
        <begin position="51"/>
        <end position="212"/>
    </location>
</feature>
<dbReference type="NCBIfam" id="NF003591">
    <property type="entry name" value="PRK05254.1-4"/>
    <property type="match status" value="1"/>
</dbReference>
<dbReference type="Pfam" id="PF03167">
    <property type="entry name" value="UDG"/>
    <property type="match status" value="1"/>
</dbReference>
<dbReference type="EMBL" id="QNQU01000005">
    <property type="protein sequence ID" value="RBQ09106.1"/>
    <property type="molecule type" value="Genomic_DNA"/>
</dbReference>
<dbReference type="AlphaFoldDB" id="A0A366L5L1"/>
<evidence type="ECO:0000256" key="4">
    <source>
        <dbReference type="ARBA" id="ARBA00012030"/>
    </source>
</evidence>
<evidence type="ECO:0000256" key="5">
    <source>
        <dbReference type="ARBA" id="ARBA00018429"/>
    </source>
</evidence>
<evidence type="ECO:0000256" key="8">
    <source>
        <dbReference type="ARBA" id="ARBA00023204"/>
    </source>
</evidence>
<protein>
    <recommendedName>
        <fullName evidence="5 9">Uracil-DNA glycosylase</fullName>
        <shortName evidence="9">UDG</shortName>
        <ecNumber evidence="4 9">3.2.2.27</ecNumber>
    </recommendedName>
</protein>
<proteinExistence type="inferred from homology"/>
<dbReference type="SMART" id="SM00987">
    <property type="entry name" value="UreE_C"/>
    <property type="match status" value="1"/>
</dbReference>
<sequence>MSAALEPGWLAILEEEFEKDYMKSLKSFLQEEKQNGATVYPKGADIFNALNTTPFDQVKVVILGQDPYHGAGQAHGLSFSVQRGIAVPPSLKNIYKELETDIEGFKTPNHGHLTHWAEQGVLLLNATLTVRASEAGSHQNRGWEIFTDEIIKALSQKREHIVFLLWGKYAQQKAALIDQKKHYVLTAAHPSPFSAYNGFFGSKHFSKANQLLVQNNLSPIDWNLPE</sequence>
<evidence type="ECO:0000256" key="11">
    <source>
        <dbReference type="RuleBase" id="RU003780"/>
    </source>
</evidence>
<evidence type="ECO:0000259" key="12">
    <source>
        <dbReference type="SMART" id="SM00986"/>
    </source>
</evidence>
<dbReference type="PANTHER" id="PTHR11264">
    <property type="entry name" value="URACIL-DNA GLYCOSYLASE"/>
    <property type="match status" value="1"/>
</dbReference>
<name>A0A366L5L1_9SPHI</name>
<evidence type="ECO:0000256" key="7">
    <source>
        <dbReference type="ARBA" id="ARBA00022801"/>
    </source>
</evidence>
<dbReference type="InterPro" id="IPR018085">
    <property type="entry name" value="Ura-DNA_Glyclase_AS"/>
</dbReference>
<dbReference type="GO" id="GO:0005737">
    <property type="term" value="C:cytoplasm"/>
    <property type="evidence" value="ECO:0007669"/>
    <property type="project" value="UniProtKB-SubCell"/>
</dbReference>
<gene>
    <name evidence="9" type="primary">ung</name>
    <name evidence="13" type="ORF">DRW42_07870</name>
</gene>
<dbReference type="NCBIfam" id="NF003589">
    <property type="entry name" value="PRK05254.1-2"/>
    <property type="match status" value="1"/>
</dbReference>
<dbReference type="HAMAP" id="MF_00148">
    <property type="entry name" value="UDG"/>
    <property type="match status" value="1"/>
</dbReference>
<dbReference type="RefSeq" id="WP_113948278.1">
    <property type="nucleotide sequence ID" value="NZ_QNQU01000005.1"/>
</dbReference>
<keyword evidence="14" id="KW-1185">Reference proteome</keyword>
<comment type="caution">
    <text evidence="13">The sequence shown here is derived from an EMBL/GenBank/DDBJ whole genome shotgun (WGS) entry which is preliminary data.</text>
</comment>
<comment type="subcellular location">
    <subcellularLocation>
        <location evidence="9">Cytoplasm</location>
    </subcellularLocation>
</comment>
<dbReference type="CDD" id="cd10027">
    <property type="entry name" value="UDG-F1-like"/>
    <property type="match status" value="1"/>
</dbReference>
<dbReference type="InterPro" id="IPR002043">
    <property type="entry name" value="UDG_fam1"/>
</dbReference>
<keyword evidence="8 9" id="KW-0234">DNA repair</keyword>
<dbReference type="PANTHER" id="PTHR11264:SF0">
    <property type="entry name" value="URACIL-DNA GLYCOSYLASE"/>
    <property type="match status" value="1"/>
</dbReference>
<dbReference type="InterPro" id="IPR036895">
    <property type="entry name" value="Uracil-DNA_glycosylase-like_sf"/>
</dbReference>
<evidence type="ECO:0000256" key="3">
    <source>
        <dbReference type="ARBA" id="ARBA00008184"/>
    </source>
</evidence>
<evidence type="ECO:0000256" key="2">
    <source>
        <dbReference type="ARBA" id="ARBA00002631"/>
    </source>
</evidence>
<keyword evidence="13" id="KW-0326">Glycosidase</keyword>
<dbReference type="NCBIfam" id="NF003588">
    <property type="entry name" value="PRK05254.1-1"/>
    <property type="match status" value="1"/>
</dbReference>
<evidence type="ECO:0000256" key="9">
    <source>
        <dbReference type="HAMAP-Rule" id="MF_00148"/>
    </source>
</evidence>
<dbReference type="EC" id="3.2.2.27" evidence="4 9"/>